<protein>
    <recommendedName>
        <fullName evidence="8">G protein gamma domain-containing protein</fullName>
    </recommendedName>
</protein>
<organism evidence="6 7">
    <name type="scientific">Brassica napus</name>
    <name type="common">Rape</name>
    <dbReference type="NCBI Taxonomy" id="3708"/>
    <lineage>
        <taxon>Eukaryota</taxon>
        <taxon>Viridiplantae</taxon>
        <taxon>Streptophyta</taxon>
        <taxon>Embryophyta</taxon>
        <taxon>Tracheophyta</taxon>
        <taxon>Spermatophyta</taxon>
        <taxon>Magnoliopsida</taxon>
        <taxon>eudicotyledons</taxon>
        <taxon>Gunneridae</taxon>
        <taxon>Pentapetalae</taxon>
        <taxon>rosids</taxon>
        <taxon>malvids</taxon>
        <taxon>Brassicales</taxon>
        <taxon>Brassicaceae</taxon>
        <taxon>Brassiceae</taxon>
        <taxon>Brassica</taxon>
    </lineage>
</organism>
<sequence>LLPDQHESIVSGKIDKLDGVHRPIERDDTKTMRMSSTVMRKDDGAYGSRRRSSDEEVRRSRERRSGGLEGEEEELEQLEKMDNGISLLQRIKNKLLHHLLSSSLDVLRFLNNVDSKPDPLLPQTTGAVNSTWDQWFERPKEAKRCGCFIL</sequence>
<reference evidence="6 7" key="1">
    <citation type="submission" date="2021-05" db="EMBL/GenBank/DDBJ databases">
        <title>Genome Assembly of Synthetic Allotetraploid Brassica napus Reveals Homoeologous Exchanges between Subgenomes.</title>
        <authorList>
            <person name="Davis J.T."/>
        </authorList>
    </citation>
    <scope>NUCLEOTIDE SEQUENCE [LARGE SCALE GENOMIC DNA]</scope>
    <source>
        <strain evidence="7">cv. Da-Ae</strain>
        <tissue evidence="6">Seedling</tissue>
    </source>
</reference>
<evidence type="ECO:0000256" key="3">
    <source>
        <dbReference type="ARBA" id="ARBA00023136"/>
    </source>
</evidence>
<dbReference type="EMBL" id="JAGKQM010000001">
    <property type="protein sequence ID" value="KAH0943253.1"/>
    <property type="molecule type" value="Genomic_DNA"/>
</dbReference>
<keyword evidence="3" id="KW-0472">Membrane</keyword>
<accession>A0ABQ8ERA7</accession>
<evidence type="ECO:0000313" key="6">
    <source>
        <dbReference type="EMBL" id="KAH0943253.1"/>
    </source>
</evidence>
<keyword evidence="2" id="KW-1003">Cell membrane</keyword>
<keyword evidence="7" id="KW-1185">Reference proteome</keyword>
<evidence type="ECO:0000256" key="1">
    <source>
        <dbReference type="ARBA" id="ARBA00004236"/>
    </source>
</evidence>
<evidence type="ECO:0000256" key="5">
    <source>
        <dbReference type="SAM" id="MobiDB-lite"/>
    </source>
</evidence>
<feature type="compositionally biased region" description="Basic and acidic residues" evidence="5">
    <location>
        <begin position="13"/>
        <end position="31"/>
    </location>
</feature>
<dbReference type="PANTHER" id="PTHR35129:SF1">
    <property type="entry name" value="GUANINE NUCLEOTIDE-BINDING PROTEIN SUBUNIT GAMMA 1"/>
    <property type="match status" value="1"/>
</dbReference>
<evidence type="ECO:0000256" key="4">
    <source>
        <dbReference type="ARBA" id="ARBA00023224"/>
    </source>
</evidence>
<dbReference type="PANTHER" id="PTHR35129">
    <property type="entry name" value="GUANINE NUCLEOTIDE-BINDING PROTEIN SUBUNIT GAMMA 1"/>
    <property type="match status" value="1"/>
</dbReference>
<evidence type="ECO:0000256" key="2">
    <source>
        <dbReference type="ARBA" id="ARBA00022475"/>
    </source>
</evidence>
<feature type="compositionally biased region" description="Basic and acidic residues" evidence="5">
    <location>
        <begin position="51"/>
        <end position="66"/>
    </location>
</feature>
<dbReference type="Proteomes" id="UP000824890">
    <property type="component" value="Unassembled WGS sequence"/>
</dbReference>
<gene>
    <name evidence="6" type="ORF">HID58_002890</name>
</gene>
<evidence type="ECO:0000313" key="7">
    <source>
        <dbReference type="Proteomes" id="UP000824890"/>
    </source>
</evidence>
<keyword evidence="4" id="KW-0807">Transducer</keyword>
<comment type="caution">
    <text evidence="6">The sequence shown here is derived from an EMBL/GenBank/DDBJ whole genome shotgun (WGS) entry which is preliminary data.</text>
</comment>
<feature type="non-terminal residue" evidence="6">
    <location>
        <position position="1"/>
    </location>
</feature>
<name>A0ABQ8ERA7_BRANA</name>
<feature type="region of interest" description="Disordered" evidence="5">
    <location>
        <begin position="13"/>
        <end position="76"/>
    </location>
</feature>
<evidence type="ECO:0008006" key="8">
    <source>
        <dbReference type="Google" id="ProtNLM"/>
    </source>
</evidence>
<proteinExistence type="predicted"/>
<dbReference type="InterPro" id="IPR045878">
    <property type="entry name" value="GG1/2"/>
</dbReference>
<comment type="subcellular location">
    <subcellularLocation>
        <location evidence="1">Cell membrane</location>
    </subcellularLocation>
</comment>